<keyword evidence="4 5" id="KW-0274">FAD</keyword>
<comment type="similarity">
    <text evidence="2 5">Belongs to the acyl-CoA dehydrogenase family.</text>
</comment>
<evidence type="ECO:0000313" key="10">
    <source>
        <dbReference type="Proteomes" id="UP001156706"/>
    </source>
</evidence>
<name>A0ABQ5YB42_9NEIS</name>
<evidence type="ECO:0000259" key="8">
    <source>
        <dbReference type="Pfam" id="PF02771"/>
    </source>
</evidence>
<evidence type="ECO:0000256" key="3">
    <source>
        <dbReference type="ARBA" id="ARBA00022630"/>
    </source>
</evidence>
<dbReference type="InterPro" id="IPR009075">
    <property type="entry name" value="AcylCo_DH/oxidase_C"/>
</dbReference>
<feature type="domain" description="Acyl-CoA dehydrogenase/oxidase N-terminal" evidence="8">
    <location>
        <begin position="7"/>
        <end position="119"/>
    </location>
</feature>
<organism evidence="9 10">
    <name type="scientific">Chitinimonas prasina</name>
    <dbReference type="NCBI Taxonomy" id="1434937"/>
    <lineage>
        <taxon>Bacteria</taxon>
        <taxon>Pseudomonadati</taxon>
        <taxon>Pseudomonadota</taxon>
        <taxon>Betaproteobacteria</taxon>
        <taxon>Neisseriales</taxon>
        <taxon>Chitinibacteraceae</taxon>
        <taxon>Chitinimonas</taxon>
    </lineage>
</organism>
<proteinExistence type="inferred from homology"/>
<dbReference type="InterPro" id="IPR036250">
    <property type="entry name" value="AcylCo_DH-like_C"/>
</dbReference>
<dbReference type="InterPro" id="IPR037069">
    <property type="entry name" value="AcylCoA_DH/ox_N_sf"/>
</dbReference>
<dbReference type="Gene3D" id="1.20.140.10">
    <property type="entry name" value="Butyryl-CoA Dehydrogenase, subunit A, domain 3"/>
    <property type="match status" value="1"/>
</dbReference>
<feature type="domain" description="Acyl-CoA dehydrogenase/oxidase C-terminal" evidence="6">
    <location>
        <begin position="232"/>
        <end position="378"/>
    </location>
</feature>
<dbReference type="PROSITE" id="PS00072">
    <property type="entry name" value="ACYL_COA_DH_1"/>
    <property type="match status" value="1"/>
</dbReference>
<reference evidence="10" key="1">
    <citation type="journal article" date="2019" name="Int. J. Syst. Evol. Microbiol.">
        <title>The Global Catalogue of Microorganisms (GCM) 10K type strain sequencing project: providing services to taxonomists for standard genome sequencing and annotation.</title>
        <authorList>
            <consortium name="The Broad Institute Genomics Platform"/>
            <consortium name="The Broad Institute Genome Sequencing Center for Infectious Disease"/>
            <person name="Wu L."/>
            <person name="Ma J."/>
        </authorList>
    </citation>
    <scope>NUCLEOTIDE SEQUENCE [LARGE SCALE GENOMIC DNA]</scope>
    <source>
        <strain evidence="10">NBRC 110044</strain>
    </source>
</reference>
<keyword evidence="5" id="KW-0560">Oxidoreductase</keyword>
<dbReference type="SUPFAM" id="SSF47203">
    <property type="entry name" value="Acyl-CoA dehydrogenase C-terminal domain-like"/>
    <property type="match status" value="1"/>
</dbReference>
<keyword evidence="10" id="KW-1185">Reference proteome</keyword>
<dbReference type="Pfam" id="PF02770">
    <property type="entry name" value="Acyl-CoA_dh_M"/>
    <property type="match status" value="1"/>
</dbReference>
<keyword evidence="3 5" id="KW-0285">Flavoprotein</keyword>
<evidence type="ECO:0000256" key="4">
    <source>
        <dbReference type="ARBA" id="ARBA00022827"/>
    </source>
</evidence>
<dbReference type="RefSeq" id="WP_284194913.1">
    <property type="nucleotide sequence ID" value="NZ_BSOG01000001.1"/>
</dbReference>
<protein>
    <submittedName>
        <fullName evidence="9">Acyl-CoA dehydrogenase</fullName>
    </submittedName>
</protein>
<comment type="cofactor">
    <cofactor evidence="1 5">
        <name>FAD</name>
        <dbReference type="ChEBI" id="CHEBI:57692"/>
    </cofactor>
</comment>
<dbReference type="SUPFAM" id="SSF56645">
    <property type="entry name" value="Acyl-CoA dehydrogenase NM domain-like"/>
    <property type="match status" value="1"/>
</dbReference>
<evidence type="ECO:0000313" key="9">
    <source>
        <dbReference type="EMBL" id="GLR11771.1"/>
    </source>
</evidence>
<dbReference type="InterPro" id="IPR009100">
    <property type="entry name" value="AcylCoA_DH/oxidase_NM_dom_sf"/>
</dbReference>
<comment type="caution">
    <text evidence="9">The sequence shown here is derived from an EMBL/GenBank/DDBJ whole genome shotgun (WGS) entry which is preliminary data.</text>
</comment>
<evidence type="ECO:0000259" key="7">
    <source>
        <dbReference type="Pfam" id="PF02770"/>
    </source>
</evidence>
<dbReference type="InterPro" id="IPR006091">
    <property type="entry name" value="Acyl-CoA_Oxase/DH_mid-dom"/>
</dbReference>
<dbReference type="Gene3D" id="2.40.110.10">
    <property type="entry name" value="Butyryl-CoA Dehydrogenase, subunit A, domain 2"/>
    <property type="match status" value="1"/>
</dbReference>
<evidence type="ECO:0000256" key="1">
    <source>
        <dbReference type="ARBA" id="ARBA00001974"/>
    </source>
</evidence>
<dbReference type="Pfam" id="PF00441">
    <property type="entry name" value="Acyl-CoA_dh_1"/>
    <property type="match status" value="1"/>
</dbReference>
<dbReference type="PANTHER" id="PTHR43884">
    <property type="entry name" value="ACYL-COA DEHYDROGENASE"/>
    <property type="match status" value="1"/>
</dbReference>
<evidence type="ECO:0000256" key="5">
    <source>
        <dbReference type="RuleBase" id="RU362125"/>
    </source>
</evidence>
<gene>
    <name evidence="9" type="ORF">GCM10007907_05610</name>
</gene>
<dbReference type="Proteomes" id="UP001156706">
    <property type="component" value="Unassembled WGS sequence"/>
</dbReference>
<dbReference type="InterPro" id="IPR006089">
    <property type="entry name" value="Acyl-CoA_DH_CS"/>
</dbReference>
<dbReference type="CDD" id="cd00567">
    <property type="entry name" value="ACAD"/>
    <property type="match status" value="1"/>
</dbReference>
<dbReference type="PANTHER" id="PTHR43884:SF12">
    <property type="entry name" value="ISOVALERYL-COA DEHYDROGENASE, MITOCHONDRIAL-RELATED"/>
    <property type="match status" value="1"/>
</dbReference>
<evidence type="ECO:0000259" key="6">
    <source>
        <dbReference type="Pfam" id="PF00441"/>
    </source>
</evidence>
<sequence length="390" mass="42146">MDFSLNAQQAAIQRGIAEIAAELADPQLTQRDLAAAFSRPLWQVLHRHGFSSLFVDTERGGLGYGALDAALALEALGQHCQDTGLVFALSAHLCACLHPLLKYGKPAQLERWLPRVMQGQIGAHAVTEVEAGSDVFAMQTQAKKEGPGYVINGSKCYITNAPVADFLLVHARTGPGQGYFDFSTFILPADAPGVSISAVPHEKLGLRTAAMGDIRFEHVWVPEEDRIGAEGSGGPIFQVSMEWERTCLFALYLGVMQRQLELCATRSESRQQFGQAISAYQAVSHKLVDMSLRLESARLAIYKSAWLLDQGRPDSACAAMAKLLVSDAAMQNGLAAVQIHGAQGILCGEIERQLRNAMPASVFSGTTEVLKNNLARQLRSAVSIRQASSQ</sequence>
<evidence type="ECO:0000256" key="2">
    <source>
        <dbReference type="ARBA" id="ARBA00009347"/>
    </source>
</evidence>
<dbReference type="EMBL" id="BSOG01000001">
    <property type="protein sequence ID" value="GLR11771.1"/>
    <property type="molecule type" value="Genomic_DNA"/>
</dbReference>
<accession>A0ABQ5YB42</accession>
<dbReference type="InterPro" id="IPR013786">
    <property type="entry name" value="AcylCoA_DH/ox_N"/>
</dbReference>
<dbReference type="Gene3D" id="1.10.540.10">
    <property type="entry name" value="Acyl-CoA dehydrogenase/oxidase, N-terminal domain"/>
    <property type="match status" value="1"/>
</dbReference>
<dbReference type="InterPro" id="IPR046373">
    <property type="entry name" value="Acyl-CoA_Oxase/DH_mid-dom_sf"/>
</dbReference>
<feature type="domain" description="Acyl-CoA oxidase/dehydrogenase middle" evidence="7">
    <location>
        <begin position="124"/>
        <end position="219"/>
    </location>
</feature>
<dbReference type="Pfam" id="PF02771">
    <property type="entry name" value="Acyl-CoA_dh_N"/>
    <property type="match status" value="1"/>
</dbReference>